<evidence type="ECO:0008006" key="3">
    <source>
        <dbReference type="Google" id="ProtNLM"/>
    </source>
</evidence>
<evidence type="ECO:0000313" key="1">
    <source>
        <dbReference type="EMBL" id="GER89610.1"/>
    </source>
</evidence>
<name>A0A5J4KT16_9CHLR</name>
<keyword evidence="2" id="KW-1185">Reference proteome</keyword>
<dbReference type="AlphaFoldDB" id="A0A5J4KT16"/>
<dbReference type="EMBL" id="BKZW01000002">
    <property type="protein sequence ID" value="GER89610.1"/>
    <property type="molecule type" value="Genomic_DNA"/>
</dbReference>
<dbReference type="RefSeq" id="WP_151757483.1">
    <property type="nucleotide sequence ID" value="NZ_BKZW01000002.1"/>
</dbReference>
<sequence>MNTTTTTSVINKPVPGPQGKFLLGSLPDFMRDALDASYKGFLEYGDIVQYHLGPRILYIVSHPDITRTLLVEKARAFPRNEAKDDVGIITGQGIISNDSYESWLTQRRMMQPMFHKQRLATMGTRMEAASQHLLERWDAHPTGHSLDISKEMVRVTLDIINQTMFSAPTYLIKWIKLGPLRQRQ</sequence>
<dbReference type="GO" id="GO:0005506">
    <property type="term" value="F:iron ion binding"/>
    <property type="evidence" value="ECO:0007669"/>
    <property type="project" value="InterPro"/>
</dbReference>
<comment type="caution">
    <text evidence="1">The sequence shown here is derived from an EMBL/GenBank/DDBJ whole genome shotgun (WGS) entry which is preliminary data.</text>
</comment>
<dbReference type="Gene3D" id="1.10.630.10">
    <property type="entry name" value="Cytochrome P450"/>
    <property type="match status" value="1"/>
</dbReference>
<dbReference type="GO" id="GO:0020037">
    <property type="term" value="F:heme binding"/>
    <property type="evidence" value="ECO:0007669"/>
    <property type="project" value="InterPro"/>
</dbReference>
<evidence type="ECO:0000313" key="2">
    <source>
        <dbReference type="Proteomes" id="UP000326912"/>
    </source>
</evidence>
<dbReference type="Pfam" id="PF00067">
    <property type="entry name" value="p450"/>
    <property type="match status" value="1"/>
</dbReference>
<gene>
    <name evidence="1" type="ORF">KDW_37720</name>
</gene>
<dbReference type="GO" id="GO:0004497">
    <property type="term" value="F:monooxygenase activity"/>
    <property type="evidence" value="ECO:0007669"/>
    <property type="project" value="InterPro"/>
</dbReference>
<dbReference type="Proteomes" id="UP000326912">
    <property type="component" value="Unassembled WGS sequence"/>
</dbReference>
<dbReference type="PANTHER" id="PTHR24301:SF2">
    <property type="entry name" value="THROMBOXANE-A SYNTHASE"/>
    <property type="match status" value="1"/>
</dbReference>
<protein>
    <recommendedName>
        <fullName evidence="3">Cytochrome P450</fullName>
    </recommendedName>
</protein>
<dbReference type="InterPro" id="IPR001128">
    <property type="entry name" value="Cyt_P450"/>
</dbReference>
<proteinExistence type="predicted"/>
<reference evidence="1 2" key="1">
    <citation type="submission" date="2019-10" db="EMBL/GenBank/DDBJ databases">
        <title>Dictyobacter vulcani sp. nov., within the class Ktedonobacteria, isolated from soil of volcanic Mt. Zao.</title>
        <authorList>
            <person name="Zheng Y."/>
            <person name="Wang C.M."/>
            <person name="Sakai Y."/>
            <person name="Abe K."/>
            <person name="Yokota A."/>
            <person name="Yabe S."/>
        </authorList>
    </citation>
    <scope>NUCLEOTIDE SEQUENCE [LARGE SCALE GENOMIC DNA]</scope>
    <source>
        <strain evidence="1 2">W12</strain>
    </source>
</reference>
<accession>A0A5J4KT16</accession>
<dbReference type="GO" id="GO:0016705">
    <property type="term" value="F:oxidoreductase activity, acting on paired donors, with incorporation or reduction of molecular oxygen"/>
    <property type="evidence" value="ECO:0007669"/>
    <property type="project" value="InterPro"/>
</dbReference>
<dbReference type="SUPFAM" id="SSF48264">
    <property type="entry name" value="Cytochrome P450"/>
    <property type="match status" value="1"/>
</dbReference>
<dbReference type="PANTHER" id="PTHR24301">
    <property type="entry name" value="THROMBOXANE-A SYNTHASE"/>
    <property type="match status" value="1"/>
</dbReference>
<dbReference type="InterPro" id="IPR036396">
    <property type="entry name" value="Cyt_P450_sf"/>
</dbReference>
<organism evidence="1 2">
    <name type="scientific">Dictyobacter vulcani</name>
    <dbReference type="NCBI Taxonomy" id="2607529"/>
    <lineage>
        <taxon>Bacteria</taxon>
        <taxon>Bacillati</taxon>
        <taxon>Chloroflexota</taxon>
        <taxon>Ktedonobacteria</taxon>
        <taxon>Ktedonobacterales</taxon>
        <taxon>Dictyobacteraceae</taxon>
        <taxon>Dictyobacter</taxon>
    </lineage>
</organism>